<evidence type="ECO:0000313" key="3">
    <source>
        <dbReference type="Proteomes" id="UP000327157"/>
    </source>
</evidence>
<name>A0A5N5FV62_9ROSA</name>
<comment type="caution">
    <text evidence="2">The sequence shown here is derived from an EMBL/GenBank/DDBJ whole genome shotgun (WGS) entry which is preliminary data.</text>
</comment>
<feature type="compositionally biased region" description="Basic and acidic residues" evidence="1">
    <location>
        <begin position="54"/>
        <end position="63"/>
    </location>
</feature>
<sequence length="106" mass="11356">MVEMTQSTRSSSETKKSTSSSSEMKPRPKLVASKSMSGSLSVGSGLLNRGGRGMGDRRVDGLDGEVRRDLGERIFGREVRVGVPVADASVRGLLGEERRETEGLTD</sequence>
<evidence type="ECO:0000313" key="2">
    <source>
        <dbReference type="EMBL" id="KAB2606999.1"/>
    </source>
</evidence>
<reference evidence="2 3" key="1">
    <citation type="submission" date="2019-09" db="EMBL/GenBank/DDBJ databases">
        <authorList>
            <person name="Ou C."/>
        </authorList>
    </citation>
    <scope>NUCLEOTIDE SEQUENCE [LARGE SCALE GENOMIC DNA]</scope>
    <source>
        <strain evidence="2">S2</strain>
        <tissue evidence="2">Leaf</tissue>
    </source>
</reference>
<dbReference type="EMBL" id="SMOL01000559">
    <property type="protein sequence ID" value="KAB2606999.1"/>
    <property type="molecule type" value="Genomic_DNA"/>
</dbReference>
<organism evidence="2 3">
    <name type="scientific">Pyrus ussuriensis x Pyrus communis</name>
    <dbReference type="NCBI Taxonomy" id="2448454"/>
    <lineage>
        <taxon>Eukaryota</taxon>
        <taxon>Viridiplantae</taxon>
        <taxon>Streptophyta</taxon>
        <taxon>Embryophyta</taxon>
        <taxon>Tracheophyta</taxon>
        <taxon>Spermatophyta</taxon>
        <taxon>Magnoliopsida</taxon>
        <taxon>eudicotyledons</taxon>
        <taxon>Gunneridae</taxon>
        <taxon>Pentapetalae</taxon>
        <taxon>rosids</taxon>
        <taxon>fabids</taxon>
        <taxon>Rosales</taxon>
        <taxon>Rosaceae</taxon>
        <taxon>Amygdaloideae</taxon>
        <taxon>Maleae</taxon>
        <taxon>Pyrus</taxon>
    </lineage>
</organism>
<evidence type="ECO:0000256" key="1">
    <source>
        <dbReference type="SAM" id="MobiDB-lite"/>
    </source>
</evidence>
<proteinExistence type="predicted"/>
<protein>
    <submittedName>
        <fullName evidence="2">Polyribonucleotide nucleotidyltransferase 1</fullName>
    </submittedName>
</protein>
<feature type="compositionally biased region" description="Low complexity" evidence="1">
    <location>
        <begin position="7"/>
        <end position="23"/>
    </location>
</feature>
<dbReference type="AlphaFoldDB" id="A0A5N5FV62"/>
<feature type="compositionally biased region" description="Low complexity" evidence="1">
    <location>
        <begin position="35"/>
        <end position="47"/>
    </location>
</feature>
<reference evidence="3" key="2">
    <citation type="submission" date="2019-10" db="EMBL/GenBank/DDBJ databases">
        <title>A de novo genome assembly of a pear dwarfing rootstock.</title>
        <authorList>
            <person name="Wang F."/>
            <person name="Wang J."/>
            <person name="Li S."/>
            <person name="Zhang Y."/>
            <person name="Fang M."/>
            <person name="Ma L."/>
            <person name="Zhao Y."/>
            <person name="Jiang S."/>
        </authorList>
    </citation>
    <scope>NUCLEOTIDE SEQUENCE [LARGE SCALE GENOMIC DNA]</scope>
</reference>
<reference evidence="2 3" key="3">
    <citation type="submission" date="2019-11" db="EMBL/GenBank/DDBJ databases">
        <title>A de novo genome assembly of a pear dwarfing rootstock.</title>
        <authorList>
            <person name="Wang F."/>
            <person name="Wang J."/>
            <person name="Li S."/>
            <person name="Zhang Y."/>
            <person name="Fang M."/>
            <person name="Ma L."/>
            <person name="Zhao Y."/>
            <person name="Jiang S."/>
        </authorList>
    </citation>
    <scope>NUCLEOTIDE SEQUENCE [LARGE SCALE GENOMIC DNA]</scope>
    <source>
        <strain evidence="2">S2</strain>
        <tissue evidence="2">Leaf</tissue>
    </source>
</reference>
<dbReference type="GO" id="GO:0016740">
    <property type="term" value="F:transferase activity"/>
    <property type="evidence" value="ECO:0007669"/>
    <property type="project" value="UniProtKB-KW"/>
</dbReference>
<accession>A0A5N5FV62</accession>
<gene>
    <name evidence="2" type="ORF">D8674_006716</name>
</gene>
<dbReference type="Proteomes" id="UP000327157">
    <property type="component" value="Chromosome 11"/>
</dbReference>
<keyword evidence="2" id="KW-0808">Transferase</keyword>
<keyword evidence="3" id="KW-1185">Reference proteome</keyword>
<feature type="region of interest" description="Disordered" evidence="1">
    <location>
        <begin position="1"/>
        <end position="63"/>
    </location>
</feature>